<feature type="compositionally biased region" description="Polar residues" evidence="1">
    <location>
        <begin position="297"/>
        <end position="310"/>
    </location>
</feature>
<proteinExistence type="predicted"/>
<gene>
    <name evidence="4" type="ORF">F503_03928</name>
</gene>
<feature type="compositionally biased region" description="Polar residues" evidence="1">
    <location>
        <begin position="740"/>
        <end position="753"/>
    </location>
</feature>
<feature type="region of interest" description="Disordered" evidence="1">
    <location>
        <begin position="474"/>
        <end position="544"/>
    </location>
</feature>
<feature type="compositionally biased region" description="Low complexity" evidence="1">
    <location>
        <begin position="630"/>
        <end position="648"/>
    </location>
</feature>
<feature type="signal peptide" evidence="3">
    <location>
        <begin position="1"/>
        <end position="27"/>
    </location>
</feature>
<feature type="region of interest" description="Disordered" evidence="1">
    <location>
        <begin position="244"/>
        <end position="310"/>
    </location>
</feature>
<keyword evidence="3" id="KW-0732">Signal</keyword>
<evidence type="ECO:0000256" key="2">
    <source>
        <dbReference type="SAM" id="Phobius"/>
    </source>
</evidence>
<dbReference type="OrthoDB" id="5386093at2759"/>
<keyword evidence="2" id="KW-1133">Transmembrane helix</keyword>
<feature type="chain" id="PRO_5004506943" evidence="3">
    <location>
        <begin position="28"/>
        <end position="753"/>
    </location>
</feature>
<dbReference type="HOGENOM" id="CLU_352388_0_0_1"/>
<evidence type="ECO:0000313" key="4">
    <source>
        <dbReference type="EMBL" id="EPE02343.1"/>
    </source>
</evidence>
<dbReference type="AlphaFoldDB" id="S3C827"/>
<organism evidence="4 5">
    <name type="scientific">Ophiostoma piceae (strain UAMH 11346)</name>
    <name type="common">Sap stain fungus</name>
    <dbReference type="NCBI Taxonomy" id="1262450"/>
    <lineage>
        <taxon>Eukaryota</taxon>
        <taxon>Fungi</taxon>
        <taxon>Dikarya</taxon>
        <taxon>Ascomycota</taxon>
        <taxon>Pezizomycotina</taxon>
        <taxon>Sordariomycetes</taxon>
        <taxon>Sordariomycetidae</taxon>
        <taxon>Ophiostomatales</taxon>
        <taxon>Ophiostomataceae</taxon>
        <taxon>Ophiostoma</taxon>
    </lineage>
</organism>
<evidence type="ECO:0000256" key="1">
    <source>
        <dbReference type="SAM" id="MobiDB-lite"/>
    </source>
</evidence>
<feature type="compositionally biased region" description="Polar residues" evidence="1">
    <location>
        <begin position="364"/>
        <end position="385"/>
    </location>
</feature>
<keyword evidence="2" id="KW-0472">Membrane</keyword>
<name>S3C827_OPHP1</name>
<feature type="region of interest" description="Disordered" evidence="1">
    <location>
        <begin position="603"/>
        <end position="753"/>
    </location>
</feature>
<evidence type="ECO:0000256" key="3">
    <source>
        <dbReference type="SAM" id="SignalP"/>
    </source>
</evidence>
<dbReference type="Proteomes" id="UP000016923">
    <property type="component" value="Unassembled WGS sequence"/>
</dbReference>
<feature type="compositionally biased region" description="Low complexity" evidence="1">
    <location>
        <begin position="244"/>
        <end position="296"/>
    </location>
</feature>
<feature type="compositionally biased region" description="Polar residues" evidence="1">
    <location>
        <begin position="676"/>
        <end position="690"/>
    </location>
</feature>
<evidence type="ECO:0000313" key="5">
    <source>
        <dbReference type="Proteomes" id="UP000016923"/>
    </source>
</evidence>
<reference evidence="4 5" key="1">
    <citation type="journal article" date="2013" name="BMC Genomics">
        <title>The genome and transcriptome of the pine saprophyte Ophiostoma piceae, and a comparison with the bark beetle-associated pine pathogen Grosmannia clavigera.</title>
        <authorList>
            <person name="Haridas S."/>
            <person name="Wang Y."/>
            <person name="Lim L."/>
            <person name="Massoumi Alamouti S."/>
            <person name="Jackman S."/>
            <person name="Docking R."/>
            <person name="Robertson G."/>
            <person name="Birol I."/>
            <person name="Bohlmann J."/>
            <person name="Breuil C."/>
        </authorList>
    </citation>
    <scope>NUCLEOTIDE SEQUENCE [LARGE SCALE GENOMIC DNA]</scope>
    <source>
        <strain evidence="4 5">UAMH 11346</strain>
    </source>
</reference>
<feature type="transmembrane region" description="Helical" evidence="2">
    <location>
        <begin position="317"/>
        <end position="341"/>
    </location>
</feature>
<dbReference type="STRING" id="1262450.S3C827"/>
<feature type="compositionally biased region" description="Basic and acidic residues" evidence="1">
    <location>
        <begin position="691"/>
        <end position="706"/>
    </location>
</feature>
<dbReference type="EMBL" id="KE148180">
    <property type="protein sequence ID" value="EPE02343.1"/>
    <property type="molecule type" value="Genomic_DNA"/>
</dbReference>
<dbReference type="VEuPathDB" id="FungiDB:F503_03928"/>
<dbReference type="eggNOG" id="ENOG502S80A">
    <property type="taxonomic scope" value="Eukaryota"/>
</dbReference>
<keyword evidence="2" id="KW-0812">Transmembrane</keyword>
<sequence>MPENTMRRLPVPALLLLLCSLVDGASAAVVVRYRPETTPLPDLELREARPGSVPLALATTTVPFRVLNVVSWPLPTGTSPPNPHLRRSNTVCGYIGGNPDLPATCSAGSHCVLDSEHNAVGCCPDGSDSCTAGVYTGCVDGDAATDSNPYVYTCSSGSYCYKNDFGAGYYQYGCGAASTLGQSVAAAASGKVSLALSSERVTFTGTYTAATEASSSTAVSSSSPASSTPSSLSSSSLVSTSSISTSSSASSTVSSSSFSSSSSSSSSTAESSSASSTTTSATSKSSTSTAAKSTSTHNSSDPSNLDNTGSGKDRAGVIIGATISGVAGLIALVSLAIFCVWKRRKARRDGYDGGTDGSGGFANRKQTTRGPPGFRSSSGNFQALHSNPEDFETGLEPEMIMAMPKPPSSRKARGFEIGGPYNAVHVAGTGSGLGTTPLEPYQTPEGDTWATPAVGGAVGTAVTASVAVTSPRMSATARNNSVVSRQSSKNSNYNYGPGGPSLSRAISSAASDGGRVPPPQTAYQELSPYEGAGPGDGLAQHPLNPYVEGEQAPLTHTYDDFARGYNQEVLSLIGEEDEDLVKSVRNSVAAGVTLRESYNHAEHAEQHDLGDESETLPQSSLGSRLSGDISTTMSSSGTRSGTNSATNSQVYGTERDSSGVLPLSQQPLNLRGGAGSSFSGSTEELSLAENTKNDSHNDNHADHADEADQTEPIGPDPDNTGAYSAMLSAGPPPKSMRPLWQQNRQKTRNLMWS</sequence>
<accession>S3C827</accession>
<protein>
    <submittedName>
        <fullName evidence="4">Uncharacterized protein</fullName>
    </submittedName>
</protein>
<feature type="compositionally biased region" description="Polar residues" evidence="1">
    <location>
        <begin position="474"/>
        <end position="494"/>
    </location>
</feature>
<feature type="region of interest" description="Disordered" evidence="1">
    <location>
        <begin position="348"/>
        <end position="391"/>
    </location>
</feature>
<keyword evidence="5" id="KW-1185">Reference proteome</keyword>